<dbReference type="InterPro" id="IPR007278">
    <property type="entry name" value="DUF397"/>
</dbReference>
<reference evidence="3" key="1">
    <citation type="submission" date="2019-04" db="EMBL/GenBank/DDBJ databases">
        <title>Draft genome sequence of Pseudonocardiaceae bacterium SL3-2-4.</title>
        <authorList>
            <person name="Ningsih F."/>
            <person name="Yokota A."/>
            <person name="Sakai Y."/>
            <person name="Nanatani K."/>
            <person name="Yabe S."/>
            <person name="Oetari A."/>
            <person name="Sjamsuridzal W."/>
        </authorList>
    </citation>
    <scope>NUCLEOTIDE SEQUENCE [LARGE SCALE GENOMIC DNA]</scope>
    <source>
        <strain evidence="3">SL3-2-4</strain>
    </source>
</reference>
<gene>
    <name evidence="2" type="ORF">GTS_54040</name>
</gene>
<dbReference type="Pfam" id="PF04149">
    <property type="entry name" value="DUF397"/>
    <property type="match status" value="2"/>
</dbReference>
<comment type="caution">
    <text evidence="2">The sequence shown here is derived from an EMBL/GenBank/DDBJ whole genome shotgun (WGS) entry which is preliminary data.</text>
</comment>
<feature type="domain" description="DUF397" evidence="1">
    <location>
        <begin position="33"/>
        <end position="82"/>
    </location>
</feature>
<protein>
    <submittedName>
        <fullName evidence="2">Toxin</fullName>
    </submittedName>
</protein>
<keyword evidence="3" id="KW-1185">Reference proteome</keyword>
<sequence length="85" mass="9399">MVDLADVLWRKSSRSGTHEDNCVEVAFVHPARTWRRSSRSSVANDNCVEVAHASPVVAVRDAKHPGPVLTFPAASWHAFLRAHAR</sequence>
<organism evidence="2 3">
    <name type="scientific">Gandjariella thermophila</name>
    <dbReference type="NCBI Taxonomy" id="1931992"/>
    <lineage>
        <taxon>Bacteria</taxon>
        <taxon>Bacillati</taxon>
        <taxon>Actinomycetota</taxon>
        <taxon>Actinomycetes</taxon>
        <taxon>Pseudonocardiales</taxon>
        <taxon>Pseudonocardiaceae</taxon>
        <taxon>Gandjariella</taxon>
    </lineage>
</organism>
<evidence type="ECO:0000259" key="1">
    <source>
        <dbReference type="Pfam" id="PF04149"/>
    </source>
</evidence>
<dbReference type="AlphaFoldDB" id="A0A4D4JAT3"/>
<accession>A0A4D4JAT3</accession>
<evidence type="ECO:0000313" key="2">
    <source>
        <dbReference type="EMBL" id="GDY33771.1"/>
    </source>
</evidence>
<dbReference type="OrthoDB" id="3430276at2"/>
<dbReference type="EMBL" id="BJFL01000055">
    <property type="protein sequence ID" value="GDY33771.1"/>
    <property type="molecule type" value="Genomic_DNA"/>
</dbReference>
<proteinExistence type="predicted"/>
<evidence type="ECO:0000313" key="3">
    <source>
        <dbReference type="Proteomes" id="UP000298860"/>
    </source>
</evidence>
<dbReference type="RefSeq" id="WP_137816689.1">
    <property type="nucleotide sequence ID" value="NZ_BJFL01000055.1"/>
</dbReference>
<dbReference type="Proteomes" id="UP000298860">
    <property type="component" value="Unassembled WGS sequence"/>
</dbReference>
<name>A0A4D4JAT3_9PSEU</name>
<feature type="domain" description="DUF397" evidence="1">
    <location>
        <begin position="9"/>
        <end position="29"/>
    </location>
</feature>